<dbReference type="AlphaFoldDB" id="A0A5J9TTF0"/>
<evidence type="ECO:0000256" key="1">
    <source>
        <dbReference type="SAM" id="MobiDB-lite"/>
    </source>
</evidence>
<evidence type="ECO:0000313" key="2">
    <source>
        <dbReference type="EMBL" id="TVU14642.1"/>
    </source>
</evidence>
<feature type="region of interest" description="Disordered" evidence="1">
    <location>
        <begin position="125"/>
        <end position="157"/>
    </location>
</feature>
<reference evidence="2 3" key="1">
    <citation type="journal article" date="2019" name="Sci. Rep.">
        <title>A high-quality genome of Eragrostis curvula grass provides insights into Poaceae evolution and supports new strategies to enhance forage quality.</title>
        <authorList>
            <person name="Carballo J."/>
            <person name="Santos B.A.C.M."/>
            <person name="Zappacosta D."/>
            <person name="Garbus I."/>
            <person name="Selva J.P."/>
            <person name="Gallo C.A."/>
            <person name="Diaz A."/>
            <person name="Albertini E."/>
            <person name="Caccamo M."/>
            <person name="Echenique V."/>
        </authorList>
    </citation>
    <scope>NUCLEOTIDE SEQUENCE [LARGE SCALE GENOMIC DNA]</scope>
    <source>
        <strain evidence="3">cv. Victoria</strain>
        <tissue evidence="2">Leaf</tissue>
    </source>
</reference>
<gene>
    <name evidence="2" type="ORF">EJB05_38124</name>
</gene>
<accession>A0A5J9TTF0</accession>
<proteinExistence type="predicted"/>
<comment type="caution">
    <text evidence="2">The sequence shown here is derived from an EMBL/GenBank/DDBJ whole genome shotgun (WGS) entry which is preliminary data.</text>
</comment>
<dbReference type="Gramene" id="TVU14642">
    <property type="protein sequence ID" value="TVU14642"/>
    <property type="gene ID" value="EJB05_38124"/>
</dbReference>
<name>A0A5J9TTF0_9POAL</name>
<dbReference type="EMBL" id="RWGY01000031">
    <property type="protein sequence ID" value="TVU14642.1"/>
    <property type="molecule type" value="Genomic_DNA"/>
</dbReference>
<evidence type="ECO:0000313" key="3">
    <source>
        <dbReference type="Proteomes" id="UP000324897"/>
    </source>
</evidence>
<keyword evidence="3" id="KW-1185">Reference proteome</keyword>
<feature type="non-terminal residue" evidence="2">
    <location>
        <position position="1"/>
    </location>
</feature>
<dbReference type="Proteomes" id="UP000324897">
    <property type="component" value="Unassembled WGS sequence"/>
</dbReference>
<sequence length="249" mass="28027">MPLIILSQIIILEVTKLIRILNDEEAEPANGLRLSRPRDSLVKQNGGGAGLPLVLHPLARFLCYMRLSTHSVAGRRLERFNGKEVPGKPVAHTLAHPHAPHHRSSHYRHTHRSIRESLHQFRSQARRVGSLAWRPSPPPLPIRPNGTSSSQVHTPPEARQRLVRLTGPRIQRKPFDGGALALCRLPEESRSSAAPSALSRPQVSKQKPFIGGTHVHRSTKRKQVVRATAVLRHTQVVESEYVHRWMIDY</sequence>
<organism evidence="2 3">
    <name type="scientific">Eragrostis curvula</name>
    <name type="common">weeping love grass</name>
    <dbReference type="NCBI Taxonomy" id="38414"/>
    <lineage>
        <taxon>Eukaryota</taxon>
        <taxon>Viridiplantae</taxon>
        <taxon>Streptophyta</taxon>
        <taxon>Embryophyta</taxon>
        <taxon>Tracheophyta</taxon>
        <taxon>Spermatophyta</taxon>
        <taxon>Magnoliopsida</taxon>
        <taxon>Liliopsida</taxon>
        <taxon>Poales</taxon>
        <taxon>Poaceae</taxon>
        <taxon>PACMAD clade</taxon>
        <taxon>Chloridoideae</taxon>
        <taxon>Eragrostideae</taxon>
        <taxon>Eragrostidinae</taxon>
        <taxon>Eragrostis</taxon>
    </lineage>
</organism>
<protein>
    <submittedName>
        <fullName evidence="2">Uncharacterized protein</fullName>
    </submittedName>
</protein>